<dbReference type="PANTHER" id="PTHR31232">
    <property type="match status" value="1"/>
</dbReference>
<keyword evidence="7" id="KW-0812">Transmembrane</keyword>
<comment type="similarity">
    <text evidence="2 6">Belongs to the plant self-incompatibility (S1) protein family.</text>
</comment>
<keyword evidence="9" id="KW-1185">Reference proteome</keyword>
<comment type="subcellular location">
    <subcellularLocation>
        <location evidence="1 6">Secreted</location>
    </subcellularLocation>
</comment>
<reference evidence="8" key="1">
    <citation type="submission" date="2024-03" db="EMBL/GenBank/DDBJ databases">
        <title>WGS assembly of Saponaria officinalis var. Norfolk2.</title>
        <authorList>
            <person name="Jenkins J."/>
            <person name="Shu S."/>
            <person name="Grimwood J."/>
            <person name="Barry K."/>
            <person name="Goodstein D."/>
            <person name="Schmutz J."/>
            <person name="Leebens-Mack J."/>
            <person name="Osbourn A."/>
        </authorList>
    </citation>
    <scope>NUCLEOTIDE SEQUENCE [LARGE SCALE GENOMIC DNA]</scope>
    <source>
        <strain evidence="8">JIC</strain>
    </source>
</reference>
<dbReference type="Proteomes" id="UP001443914">
    <property type="component" value="Unassembled WGS sequence"/>
</dbReference>
<keyword evidence="7" id="KW-0472">Membrane</keyword>
<organism evidence="8 9">
    <name type="scientific">Saponaria officinalis</name>
    <name type="common">Common soapwort</name>
    <name type="synonym">Lychnis saponaria</name>
    <dbReference type="NCBI Taxonomy" id="3572"/>
    <lineage>
        <taxon>Eukaryota</taxon>
        <taxon>Viridiplantae</taxon>
        <taxon>Streptophyta</taxon>
        <taxon>Embryophyta</taxon>
        <taxon>Tracheophyta</taxon>
        <taxon>Spermatophyta</taxon>
        <taxon>Magnoliopsida</taxon>
        <taxon>eudicotyledons</taxon>
        <taxon>Gunneridae</taxon>
        <taxon>Pentapetalae</taxon>
        <taxon>Caryophyllales</taxon>
        <taxon>Caryophyllaceae</taxon>
        <taxon>Caryophylleae</taxon>
        <taxon>Saponaria</taxon>
    </lineage>
</organism>
<dbReference type="InterPro" id="IPR010264">
    <property type="entry name" value="Self-incomp_S1"/>
</dbReference>
<gene>
    <name evidence="8" type="ORF">RND81_01G033000</name>
</gene>
<evidence type="ECO:0000256" key="6">
    <source>
        <dbReference type="RuleBase" id="RU367044"/>
    </source>
</evidence>
<sequence>MANNPNITIIPLFYFLAVVSCIALTTANRTTNEFFLKVHIVYILNDMDDDSKPLIARCKSGDDDFGEKLLKKGESFYWRFKLHLFGRTLYFCRLRWEKEKNRSFDVFEDGRETRICNINGGEGDYYWKANREGIYFSCDGKKFHKRCEWDQKIKCTD</sequence>
<evidence type="ECO:0000256" key="5">
    <source>
        <dbReference type="ARBA" id="ARBA00022729"/>
    </source>
</evidence>
<evidence type="ECO:0000256" key="1">
    <source>
        <dbReference type="ARBA" id="ARBA00004613"/>
    </source>
</evidence>
<evidence type="ECO:0000256" key="7">
    <source>
        <dbReference type="SAM" id="Phobius"/>
    </source>
</evidence>
<evidence type="ECO:0000313" key="8">
    <source>
        <dbReference type="EMBL" id="KAK9755542.1"/>
    </source>
</evidence>
<evidence type="ECO:0000256" key="3">
    <source>
        <dbReference type="ARBA" id="ARBA00022471"/>
    </source>
</evidence>
<dbReference type="GO" id="GO:0060320">
    <property type="term" value="P:rejection of self pollen"/>
    <property type="evidence" value="ECO:0007669"/>
    <property type="project" value="UniProtKB-KW"/>
</dbReference>
<dbReference type="AlphaFoldDB" id="A0AAW1NCD2"/>
<dbReference type="Pfam" id="PF05938">
    <property type="entry name" value="Self-incomp_S1"/>
    <property type="match status" value="1"/>
</dbReference>
<dbReference type="PANTHER" id="PTHR31232:SF155">
    <property type="entry name" value="PLANT SELF-INCOMPATIBILITY PROTEIN S1 FAMILY"/>
    <property type="match status" value="1"/>
</dbReference>
<evidence type="ECO:0000256" key="4">
    <source>
        <dbReference type="ARBA" id="ARBA00022525"/>
    </source>
</evidence>
<evidence type="ECO:0000256" key="2">
    <source>
        <dbReference type="ARBA" id="ARBA00005581"/>
    </source>
</evidence>
<protein>
    <recommendedName>
        <fullName evidence="6">S-protein homolog</fullName>
    </recommendedName>
</protein>
<comment type="caution">
    <text evidence="8">The sequence shown here is derived from an EMBL/GenBank/DDBJ whole genome shotgun (WGS) entry which is preliminary data.</text>
</comment>
<keyword evidence="7" id="KW-1133">Transmembrane helix</keyword>
<dbReference type="GO" id="GO:0005576">
    <property type="term" value="C:extracellular region"/>
    <property type="evidence" value="ECO:0007669"/>
    <property type="project" value="UniProtKB-SubCell"/>
</dbReference>
<name>A0AAW1NCD2_SAPOF</name>
<keyword evidence="4 6" id="KW-0964">Secreted</keyword>
<evidence type="ECO:0000313" key="9">
    <source>
        <dbReference type="Proteomes" id="UP001443914"/>
    </source>
</evidence>
<proteinExistence type="inferred from homology"/>
<dbReference type="EMBL" id="JBDFQZ010000001">
    <property type="protein sequence ID" value="KAK9755542.1"/>
    <property type="molecule type" value="Genomic_DNA"/>
</dbReference>
<keyword evidence="3 6" id="KW-0713">Self-incompatibility</keyword>
<feature type="transmembrane region" description="Helical" evidence="7">
    <location>
        <begin position="6"/>
        <end position="27"/>
    </location>
</feature>
<keyword evidence="5" id="KW-0732">Signal</keyword>
<accession>A0AAW1NCD2</accession>